<dbReference type="AlphaFoldDB" id="A0A7W2FCU2"/>
<gene>
    <name evidence="5" type="ORF">H3H39_20410</name>
</gene>
<comment type="caution">
    <text evidence="5">The sequence shown here is derived from an EMBL/GenBank/DDBJ whole genome shotgun (WGS) entry which is preliminary data.</text>
</comment>
<dbReference type="Pfam" id="PF13377">
    <property type="entry name" value="Peripla_BP_3"/>
    <property type="match status" value="1"/>
</dbReference>
<sequence length="424" mass="46238">MKLPTEHKIALLFNGNKIYDREIIAGIGAYLNSTRVSWDLYLEEDFRCRLPGIERWRGDGIIADFDDPAVCEALARSTLPVVAVGGSYQDEAGYPARVPYVATDNFKLIKLAYDHLIEAGLSRFACFSLPEADVNRWAQQREQAFCALMRRDHITPLVYRGVSTSAPSWDEAVEQQIAWLHSLPKPIGIIAVSDARARQLMQACMRAGIAVPEQVALIGIDNDPLARMLTRIPLSSVIQGTHEMGRTAAHLLHQMLNGARLDGTRILVPPAGLNVLASSSHQPGHHPQVMQARHFIRQYACQGIKTDQVADYVGVSRSSLEARFRQELGRSVHDEILHFKLDAAKAILAREPGNIADVAVRCGFTTVQYLHAVFKRELGCTPREYQERAAADAAAASAAAVAAAAAAPAIDAAVAPVALVTTPS</sequence>
<keyword evidence="3" id="KW-0804">Transcription</keyword>
<dbReference type="PROSITE" id="PS00041">
    <property type="entry name" value="HTH_ARAC_FAMILY_1"/>
    <property type="match status" value="1"/>
</dbReference>
<keyword evidence="6" id="KW-1185">Reference proteome</keyword>
<name>A0A7W2FCU2_9BURK</name>
<evidence type="ECO:0000256" key="3">
    <source>
        <dbReference type="ARBA" id="ARBA00023163"/>
    </source>
</evidence>
<dbReference type="InterPro" id="IPR028082">
    <property type="entry name" value="Peripla_BP_I"/>
</dbReference>
<dbReference type="RefSeq" id="WP_182155963.1">
    <property type="nucleotide sequence ID" value="NZ_JACEZU010000011.1"/>
</dbReference>
<dbReference type="Pfam" id="PF22177">
    <property type="entry name" value="PBP1_XylR"/>
    <property type="match status" value="1"/>
</dbReference>
<protein>
    <submittedName>
        <fullName evidence="5">DNA-binding transcriptional regulator</fullName>
    </submittedName>
</protein>
<dbReference type="InterPro" id="IPR018060">
    <property type="entry name" value="HTH_AraC"/>
</dbReference>
<dbReference type="PANTHER" id="PTHR30146:SF24">
    <property type="entry name" value="XYLOSE OPERON REGULATORY PROTEIN"/>
    <property type="match status" value="1"/>
</dbReference>
<evidence type="ECO:0000256" key="2">
    <source>
        <dbReference type="ARBA" id="ARBA00023125"/>
    </source>
</evidence>
<dbReference type="InterPro" id="IPR018062">
    <property type="entry name" value="HTH_AraC-typ_CS"/>
</dbReference>
<dbReference type="SUPFAM" id="SSF46689">
    <property type="entry name" value="Homeodomain-like"/>
    <property type="match status" value="2"/>
</dbReference>
<dbReference type="GO" id="GO:0000976">
    <property type="term" value="F:transcription cis-regulatory region binding"/>
    <property type="evidence" value="ECO:0007669"/>
    <property type="project" value="TreeGrafter"/>
</dbReference>
<dbReference type="PANTHER" id="PTHR30146">
    <property type="entry name" value="LACI-RELATED TRANSCRIPTIONAL REPRESSOR"/>
    <property type="match status" value="1"/>
</dbReference>
<evidence type="ECO:0000313" key="6">
    <source>
        <dbReference type="Proteomes" id="UP000573499"/>
    </source>
</evidence>
<dbReference type="InterPro" id="IPR046335">
    <property type="entry name" value="LacI/GalR-like_sensor"/>
</dbReference>
<dbReference type="InterPro" id="IPR009057">
    <property type="entry name" value="Homeodomain-like_sf"/>
</dbReference>
<dbReference type="CDD" id="cd01543">
    <property type="entry name" value="PBP1_XylR"/>
    <property type="match status" value="1"/>
</dbReference>
<evidence type="ECO:0000256" key="1">
    <source>
        <dbReference type="ARBA" id="ARBA00023015"/>
    </source>
</evidence>
<keyword evidence="2 5" id="KW-0238">DNA-binding</keyword>
<reference evidence="5 6" key="1">
    <citation type="submission" date="2020-07" db="EMBL/GenBank/DDBJ databases">
        <title>Novel species isolated from subtropical streams in China.</title>
        <authorList>
            <person name="Lu H."/>
        </authorList>
    </citation>
    <scope>NUCLEOTIDE SEQUENCE [LARGE SCALE GENOMIC DNA]</scope>
    <source>
        <strain evidence="5 6">LX47W</strain>
    </source>
</reference>
<organism evidence="5 6">
    <name type="scientific">Rugamonas apoptosis</name>
    <dbReference type="NCBI Taxonomy" id="2758570"/>
    <lineage>
        <taxon>Bacteria</taxon>
        <taxon>Pseudomonadati</taxon>
        <taxon>Pseudomonadota</taxon>
        <taxon>Betaproteobacteria</taxon>
        <taxon>Burkholderiales</taxon>
        <taxon>Oxalobacteraceae</taxon>
        <taxon>Telluria group</taxon>
        <taxon>Rugamonas</taxon>
    </lineage>
</organism>
<dbReference type="PROSITE" id="PS01124">
    <property type="entry name" value="HTH_ARAC_FAMILY_2"/>
    <property type="match status" value="1"/>
</dbReference>
<evidence type="ECO:0000259" key="4">
    <source>
        <dbReference type="PROSITE" id="PS01124"/>
    </source>
</evidence>
<dbReference type="Gene3D" id="1.10.10.60">
    <property type="entry name" value="Homeodomain-like"/>
    <property type="match status" value="1"/>
</dbReference>
<feature type="domain" description="HTH araC/xylS-type" evidence="4">
    <location>
        <begin position="290"/>
        <end position="388"/>
    </location>
</feature>
<dbReference type="SMART" id="SM00342">
    <property type="entry name" value="HTH_ARAC"/>
    <property type="match status" value="1"/>
</dbReference>
<dbReference type="SUPFAM" id="SSF53822">
    <property type="entry name" value="Periplasmic binding protein-like I"/>
    <property type="match status" value="1"/>
</dbReference>
<evidence type="ECO:0000313" key="5">
    <source>
        <dbReference type="EMBL" id="MBA5689411.1"/>
    </source>
</evidence>
<accession>A0A7W2FCU2</accession>
<dbReference type="Gene3D" id="3.40.50.2300">
    <property type="match status" value="2"/>
</dbReference>
<dbReference type="Proteomes" id="UP000573499">
    <property type="component" value="Unassembled WGS sequence"/>
</dbReference>
<proteinExistence type="predicted"/>
<dbReference type="Pfam" id="PF12833">
    <property type="entry name" value="HTH_18"/>
    <property type="match status" value="1"/>
</dbReference>
<keyword evidence="1" id="KW-0805">Transcription regulation</keyword>
<dbReference type="InterPro" id="IPR054031">
    <property type="entry name" value="XylR_PBP1"/>
</dbReference>
<dbReference type="GO" id="GO:0003700">
    <property type="term" value="F:DNA-binding transcription factor activity"/>
    <property type="evidence" value="ECO:0007669"/>
    <property type="project" value="InterPro"/>
</dbReference>
<dbReference type="EMBL" id="JACEZU010000011">
    <property type="protein sequence ID" value="MBA5689411.1"/>
    <property type="molecule type" value="Genomic_DNA"/>
</dbReference>